<proteinExistence type="predicted"/>
<keyword evidence="4" id="KW-1185">Reference proteome</keyword>
<dbReference type="InterPro" id="IPR046797">
    <property type="entry name" value="PDDEXK_12"/>
</dbReference>
<evidence type="ECO:0000313" key="4">
    <source>
        <dbReference type="Proteomes" id="UP000766486"/>
    </source>
</evidence>
<evidence type="ECO:0000313" key="3">
    <source>
        <dbReference type="EMBL" id="VUC32793.1"/>
    </source>
</evidence>
<accession>A0ABY6UNC3</accession>
<name>A0ABY6UNC3_BIOOC</name>
<comment type="caution">
    <text evidence="3">The sequence shown here is derived from an EMBL/GenBank/DDBJ whole genome shotgun (WGS) entry which is preliminary data.</text>
</comment>
<protein>
    <recommendedName>
        <fullName evidence="2">PD-(D/E)XK nuclease-like domain-containing protein</fullName>
    </recommendedName>
</protein>
<feature type="region of interest" description="Disordered" evidence="1">
    <location>
        <begin position="21"/>
        <end position="100"/>
    </location>
</feature>
<dbReference type="EMBL" id="CABFNS010000851">
    <property type="protein sequence ID" value="VUC32793.1"/>
    <property type="molecule type" value="Genomic_DNA"/>
</dbReference>
<reference evidence="3 4" key="1">
    <citation type="submission" date="2019-06" db="EMBL/GenBank/DDBJ databases">
        <authorList>
            <person name="Broberg M."/>
        </authorList>
    </citation>
    <scope>NUCLEOTIDE SEQUENCE [LARGE SCALE GENOMIC DNA]</scope>
</reference>
<evidence type="ECO:0000256" key="1">
    <source>
        <dbReference type="SAM" id="MobiDB-lite"/>
    </source>
</evidence>
<dbReference type="Proteomes" id="UP000766486">
    <property type="component" value="Unassembled WGS sequence"/>
</dbReference>
<dbReference type="Pfam" id="PF20516">
    <property type="entry name" value="PDDEXK_12"/>
    <property type="match status" value="1"/>
</dbReference>
<feature type="region of interest" description="Disordered" evidence="1">
    <location>
        <begin position="348"/>
        <end position="384"/>
    </location>
</feature>
<evidence type="ECO:0000259" key="2">
    <source>
        <dbReference type="Pfam" id="PF20516"/>
    </source>
</evidence>
<feature type="domain" description="PD-(D/E)XK nuclease-like" evidence="2">
    <location>
        <begin position="162"/>
        <end position="457"/>
    </location>
</feature>
<sequence length="467" mass="52403">MPGAMAAKHDTISNWLTAIPSTFPSDIEAPSAVHDRKRRRLLTPDMSEDDLERYSTPVKKRRPDPEATPRNKQAPTPAPLDDGTARLKRSRSGRSSPTKGLALLRMEHIIDRKSFGERDLLPTSLEHMVQSVRNDAAGVGIFTESDKSRMSSHTQMNSFFESMLDSPHLFDHSGRRAEQGDLPDLDTLINIWEEAQMCEVEGHSEAMWNCSVHYPLLYTALRGAKINQPSTQSEIQIKPMNITTASITRPYATMTGNTILDWKVDFCLCIKARERSRAHSALWRAAQASTQPSINHTDYTPLMDKPISLSIETKRTGEDWRAALEQISTWMAGHWKKLDELVNANGPAWESETEQDAETQQDVAGTRPEATGDAPGSGKRSRPEFLPGVIIQGHDWHFIAATRGRLIPNEADLGRGSCRETVIWSKILIGSTDNMQGFCQIVSFLQRMAKWSAEVYWPWCLQIVQGD</sequence>
<organism evidence="3 4">
    <name type="scientific">Bionectria ochroleuca</name>
    <name type="common">Gliocladium roseum</name>
    <dbReference type="NCBI Taxonomy" id="29856"/>
    <lineage>
        <taxon>Eukaryota</taxon>
        <taxon>Fungi</taxon>
        <taxon>Dikarya</taxon>
        <taxon>Ascomycota</taxon>
        <taxon>Pezizomycotina</taxon>
        <taxon>Sordariomycetes</taxon>
        <taxon>Hypocreomycetidae</taxon>
        <taxon>Hypocreales</taxon>
        <taxon>Bionectriaceae</taxon>
        <taxon>Clonostachys</taxon>
    </lineage>
</organism>
<gene>
    <name evidence="3" type="ORF">CLO192961_LOCUS329040</name>
</gene>